<evidence type="ECO:0000313" key="2">
    <source>
        <dbReference type="EMBL" id="GFO17697.1"/>
    </source>
</evidence>
<organism evidence="2 3">
    <name type="scientific">Plakobranchus ocellatus</name>
    <dbReference type="NCBI Taxonomy" id="259542"/>
    <lineage>
        <taxon>Eukaryota</taxon>
        <taxon>Metazoa</taxon>
        <taxon>Spiralia</taxon>
        <taxon>Lophotrochozoa</taxon>
        <taxon>Mollusca</taxon>
        <taxon>Gastropoda</taxon>
        <taxon>Heterobranchia</taxon>
        <taxon>Euthyneura</taxon>
        <taxon>Panpulmonata</taxon>
        <taxon>Sacoglossa</taxon>
        <taxon>Placobranchoidea</taxon>
        <taxon>Plakobranchidae</taxon>
        <taxon>Plakobranchus</taxon>
    </lineage>
</organism>
<sequence length="92" mass="10100">MADSRPASQKSKIPVRSRSSASITNGSSSGRVCERELRRQSFIPVRQNPAASRQLDHQGTTKDGIAFCRAKLLDQQMRRHGVQVLNGIGLPT</sequence>
<protein>
    <submittedName>
        <fullName evidence="2">Uncharacterized protein</fullName>
    </submittedName>
</protein>
<gene>
    <name evidence="2" type="ORF">PoB_004420200</name>
</gene>
<accession>A0AAV4BES4</accession>
<dbReference type="Proteomes" id="UP000735302">
    <property type="component" value="Unassembled WGS sequence"/>
</dbReference>
<proteinExistence type="predicted"/>
<name>A0AAV4BES4_9GAST</name>
<feature type="region of interest" description="Disordered" evidence="1">
    <location>
        <begin position="1"/>
        <end position="34"/>
    </location>
</feature>
<reference evidence="2 3" key="1">
    <citation type="journal article" date="2021" name="Elife">
        <title>Chloroplast acquisition without the gene transfer in kleptoplastic sea slugs, Plakobranchus ocellatus.</title>
        <authorList>
            <person name="Maeda T."/>
            <person name="Takahashi S."/>
            <person name="Yoshida T."/>
            <person name="Shimamura S."/>
            <person name="Takaki Y."/>
            <person name="Nagai Y."/>
            <person name="Toyoda A."/>
            <person name="Suzuki Y."/>
            <person name="Arimoto A."/>
            <person name="Ishii H."/>
            <person name="Satoh N."/>
            <person name="Nishiyama T."/>
            <person name="Hasebe M."/>
            <person name="Maruyama T."/>
            <person name="Minagawa J."/>
            <person name="Obokata J."/>
            <person name="Shigenobu S."/>
        </authorList>
    </citation>
    <scope>NUCLEOTIDE SEQUENCE [LARGE SCALE GENOMIC DNA]</scope>
</reference>
<dbReference type="AlphaFoldDB" id="A0AAV4BES4"/>
<keyword evidence="3" id="KW-1185">Reference proteome</keyword>
<comment type="caution">
    <text evidence="2">The sequence shown here is derived from an EMBL/GenBank/DDBJ whole genome shotgun (WGS) entry which is preliminary data.</text>
</comment>
<dbReference type="EMBL" id="BLXT01004871">
    <property type="protein sequence ID" value="GFO17697.1"/>
    <property type="molecule type" value="Genomic_DNA"/>
</dbReference>
<evidence type="ECO:0000313" key="3">
    <source>
        <dbReference type="Proteomes" id="UP000735302"/>
    </source>
</evidence>
<feature type="compositionally biased region" description="Polar residues" evidence="1">
    <location>
        <begin position="1"/>
        <end position="11"/>
    </location>
</feature>
<evidence type="ECO:0000256" key="1">
    <source>
        <dbReference type="SAM" id="MobiDB-lite"/>
    </source>
</evidence>
<feature type="compositionally biased region" description="Low complexity" evidence="1">
    <location>
        <begin position="17"/>
        <end position="29"/>
    </location>
</feature>